<dbReference type="EMBL" id="CM000149">
    <property type="protein sequence ID" value="EAZ20242.1"/>
    <property type="molecule type" value="Genomic_DNA"/>
</dbReference>
<proteinExistence type="predicted"/>
<dbReference type="Proteomes" id="UP000007752">
    <property type="component" value="Chromosome 12"/>
</dbReference>
<gene>
    <name evidence="1" type="ORF">OsJ_35843</name>
</gene>
<sequence length="193" mass="21516">MSSTARAAAAPVHLASVERILQVQHKHVDAHRGLAQPQPRRLARTRWQHPCGRGGVRGFSDFVVSKSVFRPGSDGEDDGVRWGRRRDAAAAAAGDRSPFNPVMVLRCPGFNIMHSVNAWEEAGGEELCWWRHPSPSPRSRRSLDDLPANAHPHVVRRALPHLRDLLRSLDHFPTGVAVFLSDLLSHRRSPLPR</sequence>
<evidence type="ECO:0000313" key="1">
    <source>
        <dbReference type="EMBL" id="EAZ20242.1"/>
    </source>
</evidence>
<name>A3CGM9_ORYSJ</name>
<accession>A3CGM9</accession>
<reference evidence="1" key="2">
    <citation type="submission" date="2008-12" db="EMBL/GenBank/DDBJ databases">
        <title>Improved gene annotation of the rice (Oryza sativa) genomes.</title>
        <authorList>
            <person name="Wang J."/>
            <person name="Li R."/>
            <person name="Fan W."/>
            <person name="Huang Q."/>
            <person name="Zhang J."/>
            <person name="Zhou Y."/>
            <person name="Hu Y."/>
            <person name="Zi S."/>
            <person name="Li J."/>
            <person name="Ni P."/>
            <person name="Zheng H."/>
            <person name="Zhang Y."/>
            <person name="Zhao M."/>
            <person name="Hao Q."/>
            <person name="McDermott J."/>
            <person name="Samudrala R."/>
            <person name="Kristiansen K."/>
            <person name="Wong G.K.-S."/>
        </authorList>
    </citation>
    <scope>NUCLEOTIDE SEQUENCE</scope>
</reference>
<protein>
    <submittedName>
        <fullName evidence="1">Uncharacterized protein</fullName>
    </submittedName>
</protein>
<organism evidence="1">
    <name type="scientific">Oryza sativa subsp. japonica</name>
    <name type="common">Rice</name>
    <dbReference type="NCBI Taxonomy" id="39947"/>
    <lineage>
        <taxon>Eukaryota</taxon>
        <taxon>Viridiplantae</taxon>
        <taxon>Streptophyta</taxon>
        <taxon>Embryophyta</taxon>
        <taxon>Tracheophyta</taxon>
        <taxon>Spermatophyta</taxon>
        <taxon>Magnoliopsida</taxon>
        <taxon>Liliopsida</taxon>
        <taxon>Poales</taxon>
        <taxon>Poaceae</taxon>
        <taxon>BOP clade</taxon>
        <taxon>Oryzoideae</taxon>
        <taxon>Oryzeae</taxon>
        <taxon>Oryzinae</taxon>
        <taxon>Oryza</taxon>
        <taxon>Oryza sativa</taxon>
    </lineage>
</organism>
<reference evidence="1" key="1">
    <citation type="journal article" date="2005" name="PLoS Biol.">
        <title>The genomes of Oryza sativa: a history of duplications.</title>
        <authorList>
            <person name="Yu J."/>
            <person name="Wang J."/>
            <person name="Lin W."/>
            <person name="Li S."/>
            <person name="Li H."/>
            <person name="Zhou J."/>
            <person name="Ni P."/>
            <person name="Dong W."/>
            <person name="Hu S."/>
            <person name="Zeng C."/>
            <person name="Zhang J."/>
            <person name="Zhang Y."/>
            <person name="Li R."/>
            <person name="Xu Z."/>
            <person name="Li S."/>
            <person name="Li X."/>
            <person name="Zheng H."/>
            <person name="Cong L."/>
            <person name="Lin L."/>
            <person name="Yin J."/>
            <person name="Geng J."/>
            <person name="Li G."/>
            <person name="Shi J."/>
            <person name="Liu J."/>
            <person name="Lv H."/>
            <person name="Li J."/>
            <person name="Wang J."/>
            <person name="Deng Y."/>
            <person name="Ran L."/>
            <person name="Shi X."/>
            <person name="Wang X."/>
            <person name="Wu Q."/>
            <person name="Li C."/>
            <person name="Ren X."/>
            <person name="Wang J."/>
            <person name="Wang X."/>
            <person name="Li D."/>
            <person name="Liu D."/>
            <person name="Zhang X."/>
            <person name="Ji Z."/>
            <person name="Zhao W."/>
            <person name="Sun Y."/>
            <person name="Zhang Z."/>
            <person name="Bao J."/>
            <person name="Han Y."/>
            <person name="Dong L."/>
            <person name="Ji J."/>
            <person name="Chen P."/>
            <person name="Wu S."/>
            <person name="Liu J."/>
            <person name="Xiao Y."/>
            <person name="Bu D."/>
            <person name="Tan J."/>
            <person name="Yang L."/>
            <person name="Ye C."/>
            <person name="Zhang J."/>
            <person name="Xu J."/>
            <person name="Zhou Y."/>
            <person name="Yu Y."/>
            <person name="Zhang B."/>
            <person name="Zhuang S."/>
            <person name="Wei H."/>
            <person name="Liu B."/>
            <person name="Lei M."/>
            <person name="Yu H."/>
            <person name="Li Y."/>
            <person name="Xu H."/>
            <person name="Wei S."/>
            <person name="He X."/>
            <person name="Fang L."/>
            <person name="Zhang Z."/>
            <person name="Zhang Y."/>
            <person name="Huang X."/>
            <person name="Su Z."/>
            <person name="Tong W."/>
            <person name="Li J."/>
            <person name="Tong Z."/>
            <person name="Li S."/>
            <person name="Ye J."/>
            <person name="Wang L."/>
            <person name="Fang L."/>
            <person name="Lei T."/>
            <person name="Chen C."/>
            <person name="Chen H."/>
            <person name="Xu Z."/>
            <person name="Li H."/>
            <person name="Huang H."/>
            <person name="Zhang F."/>
            <person name="Xu H."/>
            <person name="Li N."/>
            <person name="Zhao C."/>
            <person name="Li S."/>
            <person name="Dong L."/>
            <person name="Huang Y."/>
            <person name="Li L."/>
            <person name="Xi Y."/>
            <person name="Qi Q."/>
            <person name="Li W."/>
            <person name="Zhang B."/>
            <person name="Hu W."/>
            <person name="Zhang Y."/>
            <person name="Tian X."/>
            <person name="Jiao Y."/>
            <person name="Liang X."/>
            <person name="Jin J."/>
            <person name="Gao L."/>
            <person name="Zheng W."/>
            <person name="Hao B."/>
            <person name="Liu S."/>
            <person name="Wang W."/>
            <person name="Yuan L."/>
            <person name="Cao M."/>
            <person name="McDermott J."/>
            <person name="Samudrala R."/>
            <person name="Wang J."/>
            <person name="Wong G.K."/>
            <person name="Yang H."/>
        </authorList>
    </citation>
    <scope>NUCLEOTIDE SEQUENCE [LARGE SCALE GENOMIC DNA]</scope>
</reference>
<dbReference type="AlphaFoldDB" id="A3CGM9"/>